<keyword evidence="3" id="KW-0597">Phosphoprotein</keyword>
<dbReference type="RefSeq" id="WP_066082444.1">
    <property type="nucleotide sequence ID" value="NZ_FRDK01000008.1"/>
</dbReference>
<dbReference type="Pfam" id="PF08448">
    <property type="entry name" value="PAS_4"/>
    <property type="match status" value="1"/>
</dbReference>
<dbReference type="Gene3D" id="3.30.450.20">
    <property type="entry name" value="PAS domain"/>
    <property type="match status" value="5"/>
</dbReference>
<evidence type="ECO:0000256" key="3">
    <source>
        <dbReference type="ARBA" id="ARBA00022553"/>
    </source>
</evidence>
<dbReference type="CDD" id="cd00130">
    <property type="entry name" value="PAS"/>
    <property type="match status" value="5"/>
</dbReference>
<keyword evidence="6" id="KW-0812">Transmembrane</keyword>
<dbReference type="Pfam" id="PF00989">
    <property type="entry name" value="PAS"/>
    <property type="match status" value="1"/>
</dbReference>
<dbReference type="SUPFAM" id="SSF55785">
    <property type="entry name" value="PYP-like sensor domain (PAS domain)"/>
    <property type="match status" value="5"/>
</dbReference>
<name>A0A167UIX7_9FLAO</name>
<feature type="domain" description="PAS" evidence="7">
    <location>
        <begin position="565"/>
        <end position="641"/>
    </location>
</feature>
<dbReference type="SMART" id="SM00091">
    <property type="entry name" value="PAS"/>
    <property type="match status" value="5"/>
</dbReference>
<keyword evidence="6" id="KW-0472">Membrane</keyword>
<dbReference type="InterPro" id="IPR000014">
    <property type="entry name" value="PAS"/>
</dbReference>
<evidence type="ECO:0000256" key="6">
    <source>
        <dbReference type="SAM" id="Phobius"/>
    </source>
</evidence>
<dbReference type="PANTHER" id="PTHR43304">
    <property type="entry name" value="PHYTOCHROME-LIKE PROTEIN CPH1"/>
    <property type="match status" value="1"/>
</dbReference>
<evidence type="ECO:0000313" key="9">
    <source>
        <dbReference type="EMBL" id="OAB25637.1"/>
    </source>
</evidence>
<dbReference type="SMART" id="SM00086">
    <property type="entry name" value="PAC"/>
    <property type="match status" value="4"/>
</dbReference>
<dbReference type="Proteomes" id="UP000077164">
    <property type="component" value="Unassembled WGS sequence"/>
</dbReference>
<keyword evidence="4" id="KW-0808">Transferase</keyword>
<dbReference type="InterPro" id="IPR013767">
    <property type="entry name" value="PAS_fold"/>
</dbReference>
<dbReference type="InterPro" id="IPR000700">
    <property type="entry name" value="PAS-assoc_C"/>
</dbReference>
<gene>
    <name evidence="9" type="ORF">FBFR_14110</name>
</gene>
<feature type="domain" description="PAS" evidence="7">
    <location>
        <begin position="82"/>
        <end position="155"/>
    </location>
</feature>
<dbReference type="InterPro" id="IPR013655">
    <property type="entry name" value="PAS_fold_3"/>
</dbReference>
<evidence type="ECO:0000256" key="2">
    <source>
        <dbReference type="ARBA" id="ARBA00012438"/>
    </source>
</evidence>
<keyword evidence="6" id="KW-1133">Transmembrane helix</keyword>
<sequence length="717" mass="82707">MKISLEKKIIIGFILNLFVVFAIAWVFILRIDKKRDQSLDNSLNWIEISLIILSIILLTIVYFIIRAQLRAKDISQKLLSENKQLLQSIIDNTSSPIFIKKINGEYLLINKEFESLFKISNEEIAGKTDQDFLAPLTANAYRNSDFEVVKALKELKTEETIQQADGEHTYIAVKFPIYDATKRIYAIGGIFTDISERKKLEESSKAADKFFMMSVEMMIISTLQKFIKVNPSVSRILGYSEEELLSKNFLEFTHPDDLEITQKEVAKLKTGASSIKFENRYICKDGSIKWLAWSVFPDVKNELLYAVASDITNKKEIENALSVSNMFFYMSFDMFVVIKDLKFIKVNPAFTRILGYDQNEIINRSILEFLHPDDSKMVTDAIKNLQISDSVISFRVRERIKDGTYKLLDWTMTIDIQTGVLYAVARDVTKLVKNEESLKISNMFFNMAFDILTVAKDGHFIKINEAFTKTLGYNQDEMDKIKFIDLIHPDDKQMATEVLEKHYKGKSIVNFRTRFLCEDGSYKWLDWNSNMDVKNGVFYSVGRNVTKLVQLEYEQQTAIDDLYENEEKLRLIVENISEGIIVANADKKIIMANHMANEIFGIEEDDKISPNLSNHFELYFPDEKTIFPSQNLPMERALNGEVTTDIEIILWNPVAQEKKRVLISGRPLVDQNNTVVAAVVTIKDISKYKQMEQELKETESKYRQLIGYRKGGSDTMI</sequence>
<evidence type="ECO:0000256" key="1">
    <source>
        <dbReference type="ARBA" id="ARBA00000085"/>
    </source>
</evidence>
<dbReference type="GO" id="GO:0006355">
    <property type="term" value="P:regulation of DNA-templated transcription"/>
    <property type="evidence" value="ECO:0007669"/>
    <property type="project" value="InterPro"/>
</dbReference>
<feature type="domain" description="PAC" evidence="8">
    <location>
        <begin position="155"/>
        <end position="206"/>
    </location>
</feature>
<dbReference type="EC" id="2.7.13.3" evidence="2"/>
<dbReference type="InterPro" id="IPR013656">
    <property type="entry name" value="PAS_4"/>
</dbReference>
<feature type="domain" description="PAC" evidence="8">
    <location>
        <begin position="644"/>
        <end position="697"/>
    </location>
</feature>
<feature type="domain" description="PAC" evidence="8">
    <location>
        <begin position="275"/>
        <end position="323"/>
    </location>
</feature>
<reference evidence="9 10" key="1">
    <citation type="submission" date="2016-03" db="EMBL/GenBank/DDBJ databases">
        <title>Draft genome sequence of Flavobacterium fryxellicola DSM 16209.</title>
        <authorList>
            <person name="Shin S.-K."/>
            <person name="Yi H."/>
        </authorList>
    </citation>
    <scope>NUCLEOTIDE SEQUENCE [LARGE SCALE GENOMIC DNA]</scope>
    <source>
        <strain evidence="9 10">DSM 16209</strain>
    </source>
</reference>
<dbReference type="PROSITE" id="PS50113">
    <property type="entry name" value="PAC"/>
    <property type="match status" value="3"/>
</dbReference>
<dbReference type="PROSITE" id="PS50112">
    <property type="entry name" value="PAS"/>
    <property type="match status" value="5"/>
</dbReference>
<dbReference type="NCBIfam" id="TIGR00229">
    <property type="entry name" value="sensory_box"/>
    <property type="match status" value="5"/>
</dbReference>
<proteinExistence type="predicted"/>
<dbReference type="InterPro" id="IPR035965">
    <property type="entry name" value="PAS-like_dom_sf"/>
</dbReference>
<dbReference type="AlphaFoldDB" id="A0A167UIX7"/>
<feature type="domain" description="PAS" evidence="7">
    <location>
        <begin position="451"/>
        <end position="506"/>
    </location>
</feature>
<dbReference type="PANTHER" id="PTHR43304:SF1">
    <property type="entry name" value="PAC DOMAIN-CONTAINING PROTEIN"/>
    <property type="match status" value="1"/>
</dbReference>
<dbReference type="EMBL" id="LVJE01000044">
    <property type="protein sequence ID" value="OAB25637.1"/>
    <property type="molecule type" value="Genomic_DNA"/>
</dbReference>
<protein>
    <recommendedName>
        <fullName evidence="2">histidine kinase</fullName>
        <ecNumber evidence="2">2.7.13.3</ecNumber>
    </recommendedName>
</protein>
<evidence type="ECO:0000259" key="7">
    <source>
        <dbReference type="PROSITE" id="PS50112"/>
    </source>
</evidence>
<evidence type="ECO:0000259" key="8">
    <source>
        <dbReference type="PROSITE" id="PS50113"/>
    </source>
</evidence>
<organism evidence="9 10">
    <name type="scientific">Flavobacterium fryxellicola</name>
    <dbReference type="NCBI Taxonomy" id="249352"/>
    <lineage>
        <taxon>Bacteria</taxon>
        <taxon>Pseudomonadati</taxon>
        <taxon>Bacteroidota</taxon>
        <taxon>Flavobacteriia</taxon>
        <taxon>Flavobacteriales</taxon>
        <taxon>Flavobacteriaceae</taxon>
        <taxon>Flavobacterium</taxon>
    </lineage>
</organism>
<comment type="catalytic activity">
    <reaction evidence="1">
        <text>ATP + protein L-histidine = ADP + protein N-phospho-L-histidine.</text>
        <dbReference type="EC" id="2.7.13.3"/>
    </reaction>
</comment>
<keyword evidence="10" id="KW-1185">Reference proteome</keyword>
<keyword evidence="5" id="KW-0418">Kinase</keyword>
<evidence type="ECO:0000313" key="10">
    <source>
        <dbReference type="Proteomes" id="UP000077164"/>
    </source>
</evidence>
<feature type="transmembrane region" description="Helical" evidence="6">
    <location>
        <begin position="9"/>
        <end position="31"/>
    </location>
</feature>
<accession>A0A167UIX7</accession>
<dbReference type="InterPro" id="IPR001610">
    <property type="entry name" value="PAC"/>
</dbReference>
<feature type="domain" description="PAS" evidence="7">
    <location>
        <begin position="334"/>
        <end position="389"/>
    </location>
</feature>
<dbReference type="GO" id="GO:0004673">
    <property type="term" value="F:protein histidine kinase activity"/>
    <property type="evidence" value="ECO:0007669"/>
    <property type="project" value="UniProtKB-EC"/>
</dbReference>
<dbReference type="InterPro" id="IPR052162">
    <property type="entry name" value="Sensor_kinase/Photoreceptor"/>
</dbReference>
<dbReference type="Pfam" id="PF08447">
    <property type="entry name" value="PAS_3"/>
    <property type="match status" value="3"/>
</dbReference>
<feature type="transmembrane region" description="Helical" evidence="6">
    <location>
        <begin position="43"/>
        <end position="65"/>
    </location>
</feature>
<dbReference type="STRING" id="249352.SAMN05444395_10826"/>
<evidence type="ECO:0000256" key="5">
    <source>
        <dbReference type="ARBA" id="ARBA00022777"/>
    </source>
</evidence>
<comment type="caution">
    <text evidence="9">The sequence shown here is derived from an EMBL/GenBank/DDBJ whole genome shotgun (WGS) entry which is preliminary data.</text>
</comment>
<dbReference type="OrthoDB" id="9759607at2"/>
<evidence type="ECO:0000256" key="4">
    <source>
        <dbReference type="ARBA" id="ARBA00022679"/>
    </source>
</evidence>
<feature type="domain" description="PAS" evidence="7">
    <location>
        <begin position="217"/>
        <end position="272"/>
    </location>
</feature>